<dbReference type="InterPro" id="IPR036388">
    <property type="entry name" value="WH-like_DNA-bd_sf"/>
</dbReference>
<dbReference type="GO" id="GO:0003677">
    <property type="term" value="F:DNA binding"/>
    <property type="evidence" value="ECO:0007669"/>
    <property type="project" value="InterPro"/>
</dbReference>
<name>A0A9E5JSN6_9GAMM</name>
<keyword evidence="3" id="KW-1185">Reference proteome</keyword>
<reference evidence="2" key="1">
    <citation type="submission" date="2020-03" db="EMBL/GenBank/DDBJ databases">
        <authorList>
            <person name="Guo F."/>
        </authorList>
    </citation>
    <scope>NUCLEOTIDE SEQUENCE</scope>
    <source>
        <strain evidence="2">JCM 30134</strain>
    </source>
</reference>
<comment type="caution">
    <text evidence="2">The sequence shown here is derived from an EMBL/GenBank/DDBJ whole genome shotgun (WGS) entry which is preliminary data.</text>
</comment>
<evidence type="ECO:0000313" key="2">
    <source>
        <dbReference type="EMBL" id="NHO66102.1"/>
    </source>
</evidence>
<organism evidence="2 3">
    <name type="scientific">Pseudomaricurvus hydrocarbonicus</name>
    <dbReference type="NCBI Taxonomy" id="1470433"/>
    <lineage>
        <taxon>Bacteria</taxon>
        <taxon>Pseudomonadati</taxon>
        <taxon>Pseudomonadota</taxon>
        <taxon>Gammaproteobacteria</taxon>
        <taxon>Cellvibrionales</taxon>
        <taxon>Cellvibrionaceae</taxon>
        <taxon>Pseudomaricurvus</taxon>
    </lineage>
</organism>
<dbReference type="InterPro" id="IPR016032">
    <property type="entry name" value="Sig_transdc_resp-reg_C-effctor"/>
</dbReference>
<accession>A0A9E5JSN6</accession>
<gene>
    <name evidence="2" type="ORF">G8770_11150</name>
</gene>
<dbReference type="InterPro" id="IPR000792">
    <property type="entry name" value="Tscrpt_reg_LuxR_C"/>
</dbReference>
<dbReference type="SUPFAM" id="SSF46894">
    <property type="entry name" value="C-terminal effector domain of the bipartite response regulators"/>
    <property type="match status" value="1"/>
</dbReference>
<evidence type="ECO:0000313" key="3">
    <source>
        <dbReference type="Proteomes" id="UP000787472"/>
    </source>
</evidence>
<protein>
    <submittedName>
        <fullName evidence="2">Helix-turn-helix transcriptional regulator</fullName>
    </submittedName>
</protein>
<dbReference type="EMBL" id="JAAONZ010000007">
    <property type="protein sequence ID" value="NHO66102.1"/>
    <property type="molecule type" value="Genomic_DNA"/>
</dbReference>
<proteinExistence type="predicted"/>
<sequence>MQNLSIQAYNQLLNLLYKGAFEASPWFSCLAKLDEILNLNASFLFLRSPTHNDGGLMISSNQRIDSVTPENPANLYTQGYYTSDPLVNLPVGKVVLIEDVIDRATLEASELFQLGMKPIDIYYSAGLDLEYDNKQRFSVRFTRSQQQGPFTAEECDFLTMLAEHIQRAVAYGEKLIRLDSERQMWASSVSGKSIGVVMLDETGAIVRTTAVADRRLSEKDGLSQLHNRLYLKNPDLNQKLKTYIHEALQQQREDKPVSINALAVPRPSGKPDYEMVIKPLPFDPMIDTRGSPHLSVFIYAPDQTGEINLRLLMKLYQLTVTEASVAIMLTQGHTLDEVASGMNMARNTARAHLRAIFSKTGVTQQSMLVSLVLKSLASMP</sequence>
<dbReference type="GO" id="GO:0006355">
    <property type="term" value="P:regulation of DNA-templated transcription"/>
    <property type="evidence" value="ECO:0007669"/>
    <property type="project" value="InterPro"/>
</dbReference>
<dbReference type="AlphaFoldDB" id="A0A9E5JSN6"/>
<feature type="domain" description="HTH luxR-type" evidence="1">
    <location>
        <begin position="315"/>
        <end position="372"/>
    </location>
</feature>
<dbReference type="SMART" id="SM00421">
    <property type="entry name" value="HTH_LUXR"/>
    <property type="match status" value="1"/>
</dbReference>
<dbReference type="Pfam" id="PF00196">
    <property type="entry name" value="GerE"/>
    <property type="match status" value="1"/>
</dbReference>
<dbReference type="RefSeq" id="WP_167186312.1">
    <property type="nucleotide sequence ID" value="NZ_JAAONZ010000007.1"/>
</dbReference>
<dbReference type="Gene3D" id="1.10.10.10">
    <property type="entry name" value="Winged helix-like DNA-binding domain superfamily/Winged helix DNA-binding domain"/>
    <property type="match status" value="1"/>
</dbReference>
<evidence type="ECO:0000259" key="1">
    <source>
        <dbReference type="SMART" id="SM00421"/>
    </source>
</evidence>
<dbReference type="Proteomes" id="UP000787472">
    <property type="component" value="Unassembled WGS sequence"/>
</dbReference>